<dbReference type="Gene3D" id="3.90.930.1">
    <property type="match status" value="1"/>
</dbReference>
<dbReference type="SUPFAM" id="SSF82185">
    <property type="entry name" value="Histone H3 K4-specific methyltransferase SET7/9 N-terminal domain"/>
    <property type="match status" value="1"/>
</dbReference>
<proteinExistence type="predicted"/>
<dbReference type="Proteomes" id="UP001500459">
    <property type="component" value="Unassembled WGS sequence"/>
</dbReference>
<reference evidence="2" key="1">
    <citation type="journal article" date="2019" name="Int. J. Syst. Evol. Microbiol.">
        <title>The Global Catalogue of Microorganisms (GCM) 10K type strain sequencing project: providing services to taxonomists for standard genome sequencing and annotation.</title>
        <authorList>
            <consortium name="The Broad Institute Genomics Platform"/>
            <consortium name="The Broad Institute Genome Sequencing Center for Infectious Disease"/>
            <person name="Wu L."/>
            <person name="Ma J."/>
        </authorList>
    </citation>
    <scope>NUCLEOTIDE SEQUENCE [LARGE SCALE GENOMIC DNA]</scope>
    <source>
        <strain evidence="2">JCM 17106</strain>
    </source>
</reference>
<dbReference type="EMBL" id="BAABCW010000010">
    <property type="protein sequence ID" value="GAA3510751.1"/>
    <property type="molecule type" value="Genomic_DNA"/>
</dbReference>
<organism evidence="1 2">
    <name type="scientific">Aquimarina addita</name>
    <dbReference type="NCBI Taxonomy" id="870485"/>
    <lineage>
        <taxon>Bacteria</taxon>
        <taxon>Pseudomonadati</taxon>
        <taxon>Bacteroidota</taxon>
        <taxon>Flavobacteriia</taxon>
        <taxon>Flavobacteriales</taxon>
        <taxon>Flavobacteriaceae</taxon>
        <taxon>Aquimarina</taxon>
    </lineage>
</organism>
<accession>A0ABP6UPT2</accession>
<protein>
    <recommendedName>
        <fullName evidence="3">Toxin-antitoxin system YwqK family antitoxin</fullName>
    </recommendedName>
</protein>
<evidence type="ECO:0008006" key="3">
    <source>
        <dbReference type="Google" id="ProtNLM"/>
    </source>
</evidence>
<gene>
    <name evidence="1" type="ORF">GCM10022393_25430</name>
</gene>
<evidence type="ECO:0000313" key="1">
    <source>
        <dbReference type="EMBL" id="GAA3510751.1"/>
    </source>
</evidence>
<sequence>MYAMSNAKYFFFILLLSACQSKIHNLNVNDNDLKLVNEIMLYKEEPFSGILFSKTDTLTIYKATYENGKKHGKEQKFFYNGSLAESGFYTGGNKSGTHLAWWNKNQLKSEYHYDDTGNFIGVQQEWFGNGQLSKEFHYNEYGEEDGTQKLWNFAGKIRANYTVIAGKRYGLTPSEGCKSITEIQ</sequence>
<keyword evidence="2" id="KW-1185">Reference proteome</keyword>
<name>A0ABP6UPT2_9FLAO</name>
<comment type="caution">
    <text evidence="1">The sequence shown here is derived from an EMBL/GenBank/DDBJ whole genome shotgun (WGS) entry which is preliminary data.</text>
</comment>
<evidence type="ECO:0000313" key="2">
    <source>
        <dbReference type="Proteomes" id="UP001500459"/>
    </source>
</evidence>